<gene>
    <name evidence="2" type="ORF">GCM10017576_26720</name>
</gene>
<dbReference type="CDD" id="cd02947">
    <property type="entry name" value="TRX_family"/>
    <property type="match status" value="1"/>
</dbReference>
<evidence type="ECO:0000313" key="2">
    <source>
        <dbReference type="EMBL" id="GLJ62541.1"/>
    </source>
</evidence>
<organism evidence="2 3">
    <name type="scientific">Microbacterium barkeri</name>
    <dbReference type="NCBI Taxonomy" id="33917"/>
    <lineage>
        <taxon>Bacteria</taxon>
        <taxon>Bacillati</taxon>
        <taxon>Actinomycetota</taxon>
        <taxon>Actinomycetes</taxon>
        <taxon>Micrococcales</taxon>
        <taxon>Microbacteriaceae</taxon>
        <taxon>Microbacterium</taxon>
    </lineage>
</organism>
<reference evidence="2" key="1">
    <citation type="journal article" date="2014" name="Int. J. Syst. Evol. Microbiol.">
        <title>Complete genome sequence of Corynebacterium casei LMG S-19264T (=DSM 44701T), isolated from a smear-ripened cheese.</title>
        <authorList>
            <consortium name="US DOE Joint Genome Institute (JGI-PGF)"/>
            <person name="Walter F."/>
            <person name="Albersmeier A."/>
            <person name="Kalinowski J."/>
            <person name="Ruckert C."/>
        </authorList>
    </citation>
    <scope>NUCLEOTIDE SEQUENCE</scope>
    <source>
        <strain evidence="2">VKM Ac-1020</strain>
    </source>
</reference>
<reference evidence="2" key="2">
    <citation type="submission" date="2023-01" db="EMBL/GenBank/DDBJ databases">
        <authorList>
            <person name="Sun Q."/>
            <person name="Evtushenko L."/>
        </authorList>
    </citation>
    <scope>NUCLEOTIDE SEQUENCE</scope>
    <source>
        <strain evidence="2">VKM Ac-1020</strain>
    </source>
</reference>
<name>A0A9W6H556_9MICO</name>
<dbReference type="EMBL" id="BSEJ01000014">
    <property type="protein sequence ID" value="GLJ62541.1"/>
    <property type="molecule type" value="Genomic_DNA"/>
</dbReference>
<keyword evidence="3" id="KW-1185">Reference proteome</keyword>
<proteinExistence type="predicted"/>
<accession>A0A9W6H556</accession>
<sequence>MVPMTPAAALAALVAIVLVATALGVLLRRREGRARAVRADAVAPTALGLAPGAFGERATLVQFSTELCARCPAVRRLLSDVAGERDGVAHVDVDVTHRVEIARRFHVLQTPTTLVLDARGVPRARIAGAPTRDTVMAELDAIEGKTHA</sequence>
<dbReference type="InterPro" id="IPR036249">
    <property type="entry name" value="Thioredoxin-like_sf"/>
</dbReference>
<comment type="caution">
    <text evidence="2">The sequence shown here is derived from an EMBL/GenBank/DDBJ whole genome shotgun (WGS) entry which is preliminary data.</text>
</comment>
<dbReference type="Proteomes" id="UP001142462">
    <property type="component" value="Unassembled WGS sequence"/>
</dbReference>
<evidence type="ECO:0000259" key="1">
    <source>
        <dbReference type="Pfam" id="PF00085"/>
    </source>
</evidence>
<feature type="domain" description="Thioredoxin" evidence="1">
    <location>
        <begin position="57"/>
        <end position="139"/>
    </location>
</feature>
<evidence type="ECO:0000313" key="3">
    <source>
        <dbReference type="Proteomes" id="UP001142462"/>
    </source>
</evidence>
<dbReference type="InterPro" id="IPR013766">
    <property type="entry name" value="Thioredoxin_domain"/>
</dbReference>
<dbReference type="Pfam" id="PF00085">
    <property type="entry name" value="Thioredoxin"/>
    <property type="match status" value="1"/>
</dbReference>
<protein>
    <recommendedName>
        <fullName evidence="1">Thioredoxin domain-containing protein</fullName>
    </recommendedName>
</protein>
<dbReference type="SUPFAM" id="SSF52833">
    <property type="entry name" value="Thioredoxin-like"/>
    <property type="match status" value="1"/>
</dbReference>
<dbReference type="AlphaFoldDB" id="A0A9W6H556"/>
<dbReference type="Gene3D" id="3.40.30.10">
    <property type="entry name" value="Glutaredoxin"/>
    <property type="match status" value="1"/>
</dbReference>